<reference evidence="2" key="1">
    <citation type="submission" date="2021-06" db="EMBL/GenBank/DDBJ databases">
        <authorList>
            <person name="Criscuolo A."/>
        </authorList>
    </citation>
    <scope>NUCLEOTIDE SEQUENCE</scope>
    <source>
        <strain evidence="2">CIP111600</strain>
    </source>
</reference>
<feature type="transmembrane region" description="Helical" evidence="1">
    <location>
        <begin position="132"/>
        <end position="157"/>
    </location>
</feature>
<proteinExistence type="predicted"/>
<keyword evidence="1" id="KW-1133">Transmembrane helix</keyword>
<sequence>MTVFYVWKEWKEMSRSKGLWMALIVVAVLSVLMLLQSRTLPSDQGFRVFLLSLYEMNVYLIPLLGLFTASFSILQEKEQKTLHMLLTKKESYGRFLLRKSAAVQCVTAAVYMIWYLMLVLPLRLNFAFDFPAYFHFLLAIAALLFVFNQIGIGLGCLCGTRMQLIGANLLVWFTLIFLSDLAFLYVLPGVTHANIFAFSLFYFVDPLHTFHFYLETSLGFLPHGHLSRLMEQMVWLPPRMFLLLDTVIWAGGAYGIAALAGRRRIRHD</sequence>
<comment type="caution">
    <text evidence="2">The sequence shown here is derived from an EMBL/GenBank/DDBJ whole genome shotgun (WGS) entry which is preliminary data.</text>
</comment>
<dbReference type="GO" id="GO:0140359">
    <property type="term" value="F:ABC-type transporter activity"/>
    <property type="evidence" value="ECO:0007669"/>
    <property type="project" value="InterPro"/>
</dbReference>
<evidence type="ECO:0000313" key="2">
    <source>
        <dbReference type="EMBL" id="CAG7641530.1"/>
    </source>
</evidence>
<evidence type="ECO:0000313" key="3">
    <source>
        <dbReference type="Proteomes" id="UP000693672"/>
    </source>
</evidence>
<feature type="transmembrane region" description="Helical" evidence="1">
    <location>
        <begin position="169"/>
        <end position="187"/>
    </location>
</feature>
<evidence type="ECO:0008006" key="4">
    <source>
        <dbReference type="Google" id="ProtNLM"/>
    </source>
</evidence>
<organism evidence="2 3">
    <name type="scientific">Paenibacillus solanacearum</name>
    <dbReference type="NCBI Taxonomy" id="2048548"/>
    <lineage>
        <taxon>Bacteria</taxon>
        <taxon>Bacillati</taxon>
        <taxon>Bacillota</taxon>
        <taxon>Bacilli</taxon>
        <taxon>Bacillales</taxon>
        <taxon>Paenibacillaceae</taxon>
        <taxon>Paenibacillus</taxon>
    </lineage>
</organism>
<dbReference type="Pfam" id="PF12679">
    <property type="entry name" value="ABC2_membrane_2"/>
    <property type="match status" value="1"/>
</dbReference>
<gene>
    <name evidence="2" type="ORF">PAESOLCIP111_04242</name>
</gene>
<dbReference type="RefSeq" id="WP_218093968.1">
    <property type="nucleotide sequence ID" value="NZ_CAJVAS010000022.1"/>
</dbReference>
<keyword evidence="1" id="KW-0472">Membrane</keyword>
<feature type="transmembrane region" description="Helical" evidence="1">
    <location>
        <begin position="240"/>
        <end position="260"/>
    </location>
</feature>
<dbReference type="EMBL" id="CAJVAS010000022">
    <property type="protein sequence ID" value="CAG7641530.1"/>
    <property type="molecule type" value="Genomic_DNA"/>
</dbReference>
<accession>A0A916K5J6</accession>
<feature type="transmembrane region" description="Helical" evidence="1">
    <location>
        <begin position="56"/>
        <end position="74"/>
    </location>
</feature>
<dbReference type="Proteomes" id="UP000693672">
    <property type="component" value="Unassembled WGS sequence"/>
</dbReference>
<dbReference type="GO" id="GO:0005886">
    <property type="term" value="C:plasma membrane"/>
    <property type="evidence" value="ECO:0007669"/>
    <property type="project" value="UniProtKB-SubCell"/>
</dbReference>
<keyword evidence="3" id="KW-1185">Reference proteome</keyword>
<keyword evidence="1" id="KW-0812">Transmembrane</keyword>
<name>A0A916K5J6_9BACL</name>
<dbReference type="PANTHER" id="PTHR43471">
    <property type="entry name" value="ABC TRANSPORTER PERMEASE"/>
    <property type="match status" value="1"/>
</dbReference>
<feature type="transmembrane region" description="Helical" evidence="1">
    <location>
        <begin position="18"/>
        <end position="36"/>
    </location>
</feature>
<dbReference type="AlphaFoldDB" id="A0A916K5J6"/>
<feature type="transmembrane region" description="Helical" evidence="1">
    <location>
        <begin position="95"/>
        <end position="120"/>
    </location>
</feature>
<evidence type="ECO:0000256" key="1">
    <source>
        <dbReference type="SAM" id="Phobius"/>
    </source>
</evidence>
<protein>
    <recommendedName>
        <fullName evidence="4">Copper ABC transporter permease</fullName>
    </recommendedName>
</protein>